<protein>
    <submittedName>
        <fullName evidence="2">Plasmid stabilization system protein ParE</fullName>
    </submittedName>
</protein>
<proteinExistence type="predicted"/>
<dbReference type="OrthoDB" id="7173315at2"/>
<dbReference type="Gene3D" id="3.30.2310.20">
    <property type="entry name" value="RelE-like"/>
    <property type="match status" value="1"/>
</dbReference>
<dbReference type="InterPro" id="IPR035093">
    <property type="entry name" value="RelE/ParE_toxin_dom_sf"/>
</dbReference>
<dbReference type="RefSeq" id="WP_074257946.1">
    <property type="nucleotide sequence ID" value="NZ_FSRL01000002.1"/>
</dbReference>
<keyword evidence="1" id="KW-1277">Toxin-antitoxin system</keyword>
<evidence type="ECO:0000256" key="1">
    <source>
        <dbReference type="ARBA" id="ARBA00022649"/>
    </source>
</evidence>
<dbReference type="STRING" id="1217970.SAMN05444002_3790"/>
<sequence>MAAYHLTVSAEADVVGIWQYTAGTWSEAQAQIYHAELQTCFSRLAAGPFRSFEDVAPGLRSCRVGRHVVFWLAAAGEVPQVIAVLHERMDIFSRLADRLKATK</sequence>
<evidence type="ECO:0000313" key="3">
    <source>
        <dbReference type="Proteomes" id="UP000184932"/>
    </source>
</evidence>
<dbReference type="Pfam" id="PF05016">
    <property type="entry name" value="ParE_toxin"/>
    <property type="match status" value="1"/>
</dbReference>
<dbReference type="EMBL" id="FSRL01000002">
    <property type="protein sequence ID" value="SIO30579.1"/>
    <property type="molecule type" value="Genomic_DNA"/>
</dbReference>
<evidence type="ECO:0000313" key="2">
    <source>
        <dbReference type="EMBL" id="SIO30579.1"/>
    </source>
</evidence>
<dbReference type="InterPro" id="IPR007712">
    <property type="entry name" value="RelE/ParE_toxin"/>
</dbReference>
<dbReference type="AlphaFoldDB" id="A0A1N6IF38"/>
<keyword evidence="3" id="KW-1185">Reference proteome</keyword>
<name>A0A1N6IF38_9RHOB</name>
<accession>A0A1N6IF38</accession>
<organism evidence="2 3">
    <name type="scientific">Vannielia litorea</name>
    <dbReference type="NCBI Taxonomy" id="1217970"/>
    <lineage>
        <taxon>Bacteria</taxon>
        <taxon>Pseudomonadati</taxon>
        <taxon>Pseudomonadota</taxon>
        <taxon>Alphaproteobacteria</taxon>
        <taxon>Rhodobacterales</taxon>
        <taxon>Paracoccaceae</taxon>
        <taxon>Vannielia</taxon>
    </lineage>
</organism>
<reference evidence="3" key="1">
    <citation type="submission" date="2016-11" db="EMBL/GenBank/DDBJ databases">
        <authorList>
            <person name="Varghese N."/>
            <person name="Submissions S."/>
        </authorList>
    </citation>
    <scope>NUCLEOTIDE SEQUENCE [LARGE SCALE GENOMIC DNA]</scope>
    <source>
        <strain evidence="3">DSM 29440</strain>
    </source>
</reference>
<dbReference type="Proteomes" id="UP000184932">
    <property type="component" value="Unassembled WGS sequence"/>
</dbReference>
<gene>
    <name evidence="2" type="ORF">SAMN05444002_3790</name>
</gene>